<evidence type="ECO:0000313" key="3">
    <source>
        <dbReference type="Proteomes" id="UP000094669"/>
    </source>
</evidence>
<evidence type="ECO:0000313" key="2">
    <source>
        <dbReference type="EMBL" id="PNV75083.1"/>
    </source>
</evidence>
<reference evidence="2" key="1">
    <citation type="submission" date="2018-01" db="EMBL/GenBank/DDBJ databases">
        <title>Genomic characterization of Leptospira inadai serogroup Lyme isolated from captured rat in Brazil and comparative analysis with human reference strain.</title>
        <authorList>
            <person name="Moreno L.Z."/>
            <person name="Loureiro A.P."/>
            <person name="Miraglia F."/>
            <person name="Kremer F.S."/>
            <person name="Eslabao M.R."/>
            <person name="Dellagostin O.A."/>
            <person name="Lilenbaum W."/>
            <person name="Moreno A.M."/>
        </authorList>
    </citation>
    <scope>NUCLEOTIDE SEQUENCE [LARGE SCALE GENOMIC DNA]</scope>
    <source>
        <strain evidence="2">M34/99</strain>
    </source>
</reference>
<dbReference type="Proteomes" id="UP000094669">
    <property type="component" value="Unassembled WGS sequence"/>
</dbReference>
<comment type="caution">
    <text evidence="2">The sequence shown here is derived from an EMBL/GenBank/DDBJ whole genome shotgun (WGS) entry which is preliminary data.</text>
</comment>
<sequence>MKKNSIYFFATILLIFSVLSPVDSQMHISPGPDCITSKDNEGLRKLSTMKQEDILEGDFKFQHPDGILKYGRWVDGLGLATSHLRPKGKALSDFMKSKPSGQNETKMQEWTRKSCEYNAYDGLYEQHNKTYCTDKNRGVGEIILSYIVIKDSMGKINYLYILPGKQTSKKDYFSYSRPKDVTIYYLVPLRYGTSLDVDMGFTDPGLYQKQKVTLKDEVGYQKINIQNFDQMYGDIYETSSGSKVVYIMIGIEINSIYDGSIHKDITCIGDIGNDNKDSVFQYLPK</sequence>
<keyword evidence="1" id="KW-0732">Signal</keyword>
<feature type="signal peptide" evidence="1">
    <location>
        <begin position="1"/>
        <end position="20"/>
    </location>
</feature>
<gene>
    <name evidence="2" type="ORF">BES34_011045</name>
</gene>
<protein>
    <recommendedName>
        <fullName evidence="4">MORN repeat protein</fullName>
    </recommendedName>
</protein>
<proteinExistence type="predicted"/>
<feature type="chain" id="PRO_5045383120" description="MORN repeat protein" evidence="1">
    <location>
        <begin position="21"/>
        <end position="285"/>
    </location>
</feature>
<dbReference type="RefSeq" id="WP_010413672.1">
    <property type="nucleotide sequence ID" value="NZ_MCRM02000009.1"/>
</dbReference>
<evidence type="ECO:0000256" key="1">
    <source>
        <dbReference type="SAM" id="SignalP"/>
    </source>
</evidence>
<evidence type="ECO:0008006" key="4">
    <source>
        <dbReference type="Google" id="ProtNLM"/>
    </source>
</evidence>
<name>A0ABX4YII6_9LEPT</name>
<organism evidence="2 3">
    <name type="scientific">Leptospira inadai serovar Lyme</name>
    <dbReference type="NCBI Taxonomy" id="293084"/>
    <lineage>
        <taxon>Bacteria</taxon>
        <taxon>Pseudomonadati</taxon>
        <taxon>Spirochaetota</taxon>
        <taxon>Spirochaetia</taxon>
        <taxon>Leptospirales</taxon>
        <taxon>Leptospiraceae</taxon>
        <taxon>Leptospira</taxon>
    </lineage>
</organism>
<dbReference type="EMBL" id="MCRM02000009">
    <property type="protein sequence ID" value="PNV75083.1"/>
    <property type="molecule type" value="Genomic_DNA"/>
</dbReference>
<keyword evidence="3" id="KW-1185">Reference proteome</keyword>
<accession>A0ABX4YII6</accession>